<feature type="chain" id="PRO_5039402260" evidence="2">
    <location>
        <begin position="22"/>
        <end position="494"/>
    </location>
</feature>
<dbReference type="PROSITE" id="PS51272">
    <property type="entry name" value="SLH"/>
    <property type="match status" value="2"/>
</dbReference>
<reference evidence="4" key="1">
    <citation type="submission" date="2020-10" db="EMBL/GenBank/DDBJ databases">
        <title>ChiBAC.</title>
        <authorList>
            <person name="Zenner C."/>
            <person name="Hitch T.C.A."/>
            <person name="Clavel T."/>
        </authorList>
    </citation>
    <scope>NUCLEOTIDE SEQUENCE</scope>
    <source>
        <strain evidence="4">DSM 107454</strain>
    </source>
</reference>
<protein>
    <submittedName>
        <fullName evidence="4">S-layer homology domain-containing protein</fullName>
    </submittedName>
</protein>
<gene>
    <name evidence="4" type="ORF">INF28_03435</name>
</gene>
<dbReference type="EMBL" id="JADCKB010000005">
    <property type="protein sequence ID" value="MBE5039515.1"/>
    <property type="molecule type" value="Genomic_DNA"/>
</dbReference>
<feature type="domain" description="SLH" evidence="3">
    <location>
        <begin position="101"/>
        <end position="164"/>
    </location>
</feature>
<accession>A0A9D5M2P2</accession>
<keyword evidence="5" id="KW-1185">Reference proteome</keyword>
<evidence type="ECO:0000313" key="4">
    <source>
        <dbReference type="EMBL" id="MBE5039515.1"/>
    </source>
</evidence>
<evidence type="ECO:0000313" key="5">
    <source>
        <dbReference type="Proteomes" id="UP000806542"/>
    </source>
</evidence>
<dbReference type="AlphaFoldDB" id="A0A9D5M2P2"/>
<organism evidence="4 5">
    <name type="scientific">Ructibacterium gallinarum</name>
    <dbReference type="NCBI Taxonomy" id="2779355"/>
    <lineage>
        <taxon>Bacteria</taxon>
        <taxon>Bacillati</taxon>
        <taxon>Bacillota</taxon>
        <taxon>Clostridia</taxon>
        <taxon>Eubacteriales</taxon>
        <taxon>Oscillospiraceae</taxon>
        <taxon>Ructibacterium</taxon>
    </lineage>
</organism>
<feature type="signal peptide" evidence="2">
    <location>
        <begin position="1"/>
        <end position="21"/>
    </location>
</feature>
<proteinExistence type="predicted"/>
<dbReference type="RefSeq" id="WP_226392078.1">
    <property type="nucleotide sequence ID" value="NZ_JADCKB010000005.1"/>
</dbReference>
<keyword evidence="2" id="KW-0732">Signal</keyword>
<comment type="caution">
    <text evidence="4">The sequence shown here is derived from an EMBL/GenBank/DDBJ whole genome shotgun (WGS) entry which is preliminary data.</text>
</comment>
<name>A0A9D5M2P2_9FIRM</name>
<keyword evidence="1" id="KW-0677">Repeat</keyword>
<dbReference type="InterPro" id="IPR001119">
    <property type="entry name" value="SLH_dom"/>
</dbReference>
<evidence type="ECO:0000256" key="2">
    <source>
        <dbReference type="SAM" id="SignalP"/>
    </source>
</evidence>
<sequence length="494" mass="55287">MKKFFMVIPVCVFLLYLTAFSQTPFSDLSDTHWAWSAVEKMYSDGRVNGYPNGEFKPDQEVTRWEFVKMTGGDPDVLEDPDRPASRDEAAEILWERAGKPETHASSAITRHSENPNAAAWAYSYGIMQGEDGFNLRFSSSLTRAEAAIMIVRAEQESLQQTSLTDTIAPVILERIWNSFQTGIPYEPEAGLTNGYLARLALQIGYETQDLNYDTLKEQPDFDGTFARDIQLVCQECLGEDMASEEYMMQPVNRQDAVALLTFYAMKQAMGTLEYAAGQTYPDVTEAGPMAMIGLEYAYNKGLCLNPNGSLGAKEPASMKDIACILLQLDDIIGFSKSLGNAHVTHFLKQADLWPEHAEEYAYILDEIPVEIYDTVMTDQGKPVESYQFAKNFDLTLVDFLNKISQTFPSSVKAEWTLWPSLVVETKEDTILRAGLVITENPEGLSLNQLLEQNDFTETYTGDQFIVDIAVGGLVMDVTIDAENYRALRAFPGKE</sequence>
<dbReference type="Proteomes" id="UP000806542">
    <property type="component" value="Unassembled WGS sequence"/>
</dbReference>
<evidence type="ECO:0000256" key="1">
    <source>
        <dbReference type="ARBA" id="ARBA00022737"/>
    </source>
</evidence>
<evidence type="ECO:0000259" key="3">
    <source>
        <dbReference type="PROSITE" id="PS51272"/>
    </source>
</evidence>
<dbReference type="Pfam" id="PF00395">
    <property type="entry name" value="SLH"/>
    <property type="match status" value="2"/>
</dbReference>
<feature type="domain" description="SLH" evidence="3">
    <location>
        <begin position="21"/>
        <end position="84"/>
    </location>
</feature>